<protein>
    <submittedName>
        <fullName evidence="2">Uncharacterized protein</fullName>
    </submittedName>
</protein>
<reference evidence="2 3" key="1">
    <citation type="submission" date="2020-08" db="EMBL/GenBank/DDBJ databases">
        <title>A Genomic Blueprint of the Chicken Gut Microbiome.</title>
        <authorList>
            <person name="Gilroy R."/>
            <person name="Ravi A."/>
            <person name="Getino M."/>
            <person name="Pursley I."/>
            <person name="Horton D.L."/>
            <person name="Alikhan N.-F."/>
            <person name="Baker D."/>
            <person name="Gharbi K."/>
            <person name="Hall N."/>
            <person name="Watson M."/>
            <person name="Adriaenssens E.M."/>
            <person name="Foster-Nyarko E."/>
            <person name="Jarju S."/>
            <person name="Secka A."/>
            <person name="Antonio M."/>
            <person name="Oren A."/>
            <person name="Chaudhuri R."/>
            <person name="La Ragione R.M."/>
            <person name="Hildebrand F."/>
            <person name="Pallen M.J."/>
        </authorList>
    </citation>
    <scope>NUCLEOTIDE SEQUENCE [LARGE SCALE GENOMIC DNA]</scope>
    <source>
        <strain evidence="2 3">Sa4CUA7</strain>
    </source>
</reference>
<sequence>MDPLQIVDVFVYVVVLNLATEYFPTVLMETFTISLLTAVMLKLVLELVLHAKTRVLRRVRDSSTLSRRIVSIAMLVLLLPASKFLVLWLEDAVFGDAVSLGGFWSVTLLIFALMGARWGVRRLLAPTTGRSATG</sequence>
<evidence type="ECO:0000313" key="3">
    <source>
        <dbReference type="Proteomes" id="UP000648352"/>
    </source>
</evidence>
<keyword evidence="1" id="KW-0812">Transmembrane</keyword>
<comment type="caution">
    <text evidence="2">The sequence shown here is derived from an EMBL/GenBank/DDBJ whole genome shotgun (WGS) entry which is preliminary data.</text>
</comment>
<gene>
    <name evidence="2" type="ORF">H9651_09425</name>
</gene>
<feature type="transmembrane region" description="Helical" evidence="1">
    <location>
        <begin position="101"/>
        <end position="120"/>
    </location>
</feature>
<keyword evidence="1" id="KW-1133">Transmembrane helix</keyword>
<feature type="transmembrane region" description="Helical" evidence="1">
    <location>
        <begin position="69"/>
        <end position="89"/>
    </location>
</feature>
<evidence type="ECO:0000313" key="2">
    <source>
        <dbReference type="EMBL" id="MBD7957856.1"/>
    </source>
</evidence>
<proteinExistence type="predicted"/>
<dbReference type="EMBL" id="JACSQP010000005">
    <property type="protein sequence ID" value="MBD7957856.1"/>
    <property type="molecule type" value="Genomic_DNA"/>
</dbReference>
<dbReference type="Proteomes" id="UP000648352">
    <property type="component" value="Unassembled WGS sequence"/>
</dbReference>
<accession>A0ABR8S2Z6</accession>
<evidence type="ECO:0000256" key="1">
    <source>
        <dbReference type="SAM" id="Phobius"/>
    </source>
</evidence>
<name>A0ABR8S2Z6_9MICO</name>
<feature type="transmembrane region" description="Helical" evidence="1">
    <location>
        <begin position="31"/>
        <end position="49"/>
    </location>
</feature>
<organism evidence="2 3">
    <name type="scientific">Microbacterium pullorum</name>
    <dbReference type="NCBI Taxonomy" id="2762236"/>
    <lineage>
        <taxon>Bacteria</taxon>
        <taxon>Bacillati</taxon>
        <taxon>Actinomycetota</taxon>
        <taxon>Actinomycetes</taxon>
        <taxon>Micrococcales</taxon>
        <taxon>Microbacteriaceae</taxon>
        <taxon>Microbacterium</taxon>
    </lineage>
</organism>
<keyword evidence="3" id="KW-1185">Reference proteome</keyword>
<keyword evidence="1" id="KW-0472">Membrane</keyword>